<evidence type="ECO:0000256" key="1">
    <source>
        <dbReference type="ARBA" id="ARBA00004123"/>
    </source>
</evidence>
<dbReference type="GO" id="GO:0000124">
    <property type="term" value="C:SAGA complex"/>
    <property type="evidence" value="ECO:0007669"/>
    <property type="project" value="UniProtKB-ARBA"/>
</dbReference>
<gene>
    <name evidence="7" type="primary">tada1</name>
    <name evidence="7" type="ORF">Tcan_08748</name>
</gene>
<dbReference type="OrthoDB" id="5848443at2759"/>
<evidence type="ECO:0000256" key="2">
    <source>
        <dbReference type="ARBA" id="ARBA00010314"/>
    </source>
</evidence>
<accession>A0A0B2V5P8</accession>
<keyword evidence="5" id="KW-0539">Nucleus</keyword>
<evidence type="ECO:0000256" key="3">
    <source>
        <dbReference type="ARBA" id="ARBA00023015"/>
    </source>
</evidence>
<comment type="subcellular location">
    <subcellularLocation>
        <location evidence="1">Nucleus</location>
    </subcellularLocation>
</comment>
<evidence type="ECO:0000313" key="8">
    <source>
        <dbReference type="Proteomes" id="UP000031036"/>
    </source>
</evidence>
<dbReference type="AlphaFoldDB" id="A0A0B2V5P8"/>
<evidence type="ECO:0000256" key="5">
    <source>
        <dbReference type="ARBA" id="ARBA00023242"/>
    </source>
</evidence>
<dbReference type="STRING" id="6265.A0A0B2V5P8"/>
<reference evidence="7 8" key="1">
    <citation type="submission" date="2014-11" db="EMBL/GenBank/DDBJ databases">
        <title>Genetic blueprint of the zoonotic pathogen Toxocara canis.</title>
        <authorList>
            <person name="Zhu X.-Q."/>
            <person name="Korhonen P.K."/>
            <person name="Cai H."/>
            <person name="Young N.D."/>
            <person name="Nejsum P."/>
            <person name="von Samson-Himmelstjerna G."/>
            <person name="Boag P.R."/>
            <person name="Tan P."/>
            <person name="Li Q."/>
            <person name="Min J."/>
            <person name="Yang Y."/>
            <person name="Wang X."/>
            <person name="Fang X."/>
            <person name="Hall R.S."/>
            <person name="Hofmann A."/>
            <person name="Sternberg P.W."/>
            <person name="Jex A.R."/>
            <person name="Gasser R.B."/>
        </authorList>
    </citation>
    <scope>NUCLEOTIDE SEQUENCE [LARGE SCALE GENOMIC DNA]</scope>
    <source>
        <strain evidence="7">PN_DK_2014</strain>
    </source>
</reference>
<protein>
    <submittedName>
        <fullName evidence="7">Transcriptional adapter 1</fullName>
    </submittedName>
</protein>
<comment type="caution">
    <text evidence="7">The sequence shown here is derived from an EMBL/GenBank/DDBJ whole genome shotgun (WGS) entry which is preliminary data.</text>
</comment>
<keyword evidence="3" id="KW-0805">Transcription regulation</keyword>
<dbReference type="GO" id="GO:0003713">
    <property type="term" value="F:transcription coactivator activity"/>
    <property type="evidence" value="ECO:0007669"/>
    <property type="project" value="TreeGrafter"/>
</dbReference>
<organism evidence="7 8">
    <name type="scientific">Toxocara canis</name>
    <name type="common">Canine roundworm</name>
    <dbReference type="NCBI Taxonomy" id="6265"/>
    <lineage>
        <taxon>Eukaryota</taxon>
        <taxon>Metazoa</taxon>
        <taxon>Ecdysozoa</taxon>
        <taxon>Nematoda</taxon>
        <taxon>Chromadorea</taxon>
        <taxon>Rhabditida</taxon>
        <taxon>Spirurina</taxon>
        <taxon>Ascaridomorpha</taxon>
        <taxon>Ascaridoidea</taxon>
        <taxon>Toxocaridae</taxon>
        <taxon>Toxocara</taxon>
    </lineage>
</organism>
<proteinExistence type="inferred from homology"/>
<dbReference type="EMBL" id="JPKZ01002432">
    <property type="protein sequence ID" value="KHN76767.1"/>
    <property type="molecule type" value="Genomic_DNA"/>
</dbReference>
<comment type="similarity">
    <text evidence="2">Belongs to the TADA1 family.</text>
</comment>
<evidence type="ECO:0000313" key="7">
    <source>
        <dbReference type="EMBL" id="KHN76767.1"/>
    </source>
</evidence>
<evidence type="ECO:0000256" key="4">
    <source>
        <dbReference type="ARBA" id="ARBA00023163"/>
    </source>
</evidence>
<dbReference type="PANTHER" id="PTHR21277:SF5">
    <property type="entry name" value="TRANSCRIPTIONAL ADAPTER 1"/>
    <property type="match status" value="1"/>
</dbReference>
<dbReference type="Proteomes" id="UP000031036">
    <property type="component" value="Unassembled WGS sequence"/>
</dbReference>
<sequence>MFGCCGLYAEVLAFIKMEVEESGSRCLLYGAIDEHIVRMRDQIKVVLGKQRSKVYFSYFKEWLRGHKSREEFDALGLAMMPSDQKFVHSDFFLTMVKACSHKDESDLRADSGMRKRQSDWHEPTEGTSNADSGKKSRLLADVEYVHAKEDTLMVPAIPPEYSTMLEGLSEVPPFSGWLPNKGQVKGRMLLAAWEHGIEGVADDAMDPLLAATRTMMANLIEEAVKMKRTHLTTGSGFSHTYGVRKRGNSTGLAEGYIIVPSTSPISTSDFIDVLKVDGDVIKNPWLYDRLVGRLYNLK</sequence>
<feature type="region of interest" description="Disordered" evidence="6">
    <location>
        <begin position="106"/>
        <end position="134"/>
    </location>
</feature>
<name>A0A0B2V5P8_TOXCA</name>
<keyword evidence="4" id="KW-0804">Transcription</keyword>
<keyword evidence="8" id="KW-1185">Reference proteome</keyword>
<dbReference type="GO" id="GO:0005634">
    <property type="term" value="C:nucleus"/>
    <property type="evidence" value="ECO:0007669"/>
    <property type="project" value="UniProtKB-SubCell"/>
</dbReference>
<feature type="compositionally biased region" description="Basic and acidic residues" evidence="6">
    <location>
        <begin position="106"/>
        <end position="124"/>
    </location>
</feature>
<evidence type="ECO:0000256" key="6">
    <source>
        <dbReference type="SAM" id="MobiDB-lite"/>
    </source>
</evidence>
<dbReference type="GO" id="GO:0006357">
    <property type="term" value="P:regulation of transcription by RNA polymerase II"/>
    <property type="evidence" value="ECO:0007669"/>
    <property type="project" value="TreeGrafter"/>
</dbReference>
<dbReference type="PANTHER" id="PTHR21277">
    <property type="entry name" value="TRANSCRIPTIONAL ADAPTER 1"/>
    <property type="match status" value="1"/>
</dbReference>
<dbReference type="InterPro" id="IPR024738">
    <property type="entry name" value="Hfi1/Tada1"/>
</dbReference>